<keyword evidence="8 12" id="KW-0274">FAD</keyword>
<dbReference type="PRINTS" id="PR00368">
    <property type="entry name" value="FADPNR"/>
</dbReference>
<evidence type="ECO:0000259" key="13">
    <source>
        <dbReference type="Pfam" id="PF00890"/>
    </source>
</evidence>
<keyword evidence="16" id="KW-1185">Reference proteome</keyword>
<dbReference type="AlphaFoldDB" id="A0A1G9YPR2"/>
<dbReference type="STRING" id="482461.SAMN05216244_0037"/>
<evidence type="ECO:0000256" key="6">
    <source>
        <dbReference type="ARBA" id="ARBA00022630"/>
    </source>
</evidence>
<comment type="function">
    <text evidence="12">Catalyzes the oxidation of L-aspartate to iminoaspartate.</text>
</comment>
<dbReference type="GO" id="GO:0005737">
    <property type="term" value="C:cytoplasm"/>
    <property type="evidence" value="ECO:0007669"/>
    <property type="project" value="UniProtKB-SubCell"/>
</dbReference>
<keyword evidence="9 12" id="KW-0560">Oxidoreductase</keyword>
<evidence type="ECO:0000256" key="11">
    <source>
        <dbReference type="NCBIfam" id="TIGR00551"/>
    </source>
</evidence>
<dbReference type="NCBIfam" id="NF005978">
    <property type="entry name" value="PRK08071.1"/>
    <property type="match status" value="1"/>
</dbReference>
<evidence type="ECO:0000256" key="1">
    <source>
        <dbReference type="ARBA" id="ARBA00001974"/>
    </source>
</evidence>
<evidence type="ECO:0000256" key="10">
    <source>
        <dbReference type="ARBA" id="ARBA00048305"/>
    </source>
</evidence>
<dbReference type="InterPro" id="IPR036188">
    <property type="entry name" value="FAD/NAD-bd_sf"/>
</dbReference>
<evidence type="ECO:0000256" key="12">
    <source>
        <dbReference type="RuleBase" id="RU362049"/>
    </source>
</evidence>
<feature type="domain" description="FAD-dependent oxidoreductase 2 FAD-binding" evidence="13">
    <location>
        <begin position="5"/>
        <end position="369"/>
    </location>
</feature>
<evidence type="ECO:0000256" key="2">
    <source>
        <dbReference type="ARBA" id="ARBA00004950"/>
    </source>
</evidence>
<organism evidence="15 16">
    <name type="scientific">Sediminibacillus halophilus</name>
    <dbReference type="NCBI Taxonomy" id="482461"/>
    <lineage>
        <taxon>Bacteria</taxon>
        <taxon>Bacillati</taxon>
        <taxon>Bacillota</taxon>
        <taxon>Bacilli</taxon>
        <taxon>Bacillales</taxon>
        <taxon>Bacillaceae</taxon>
        <taxon>Sediminibacillus</taxon>
    </lineage>
</organism>
<evidence type="ECO:0000256" key="4">
    <source>
        <dbReference type="ARBA" id="ARBA00012173"/>
    </source>
</evidence>
<evidence type="ECO:0000313" key="15">
    <source>
        <dbReference type="EMBL" id="SDN11074.1"/>
    </source>
</evidence>
<dbReference type="NCBIfam" id="TIGR00551">
    <property type="entry name" value="nadB"/>
    <property type="match status" value="1"/>
</dbReference>
<protein>
    <recommendedName>
        <fullName evidence="5 11">L-aspartate oxidase</fullName>
        <ecNumber evidence="4 11">1.4.3.16</ecNumber>
    </recommendedName>
</protein>
<dbReference type="UniPathway" id="UPA00253">
    <property type="reaction ID" value="UER00326"/>
</dbReference>
<dbReference type="SUPFAM" id="SSF56425">
    <property type="entry name" value="Succinate dehydrogenase/fumarate reductase flavoprotein, catalytic domain"/>
    <property type="match status" value="1"/>
</dbReference>
<reference evidence="16" key="1">
    <citation type="submission" date="2016-10" db="EMBL/GenBank/DDBJ databases">
        <authorList>
            <person name="Varghese N."/>
            <person name="Submissions S."/>
        </authorList>
    </citation>
    <scope>NUCLEOTIDE SEQUENCE [LARGE SCALE GENOMIC DNA]</scope>
    <source>
        <strain evidence="16">CGMCC 1.6199</strain>
    </source>
</reference>
<dbReference type="InterPro" id="IPR015939">
    <property type="entry name" value="Fum_Rdtase/Succ_DH_flav-like_C"/>
</dbReference>
<dbReference type="EC" id="1.4.3.16" evidence="4 11"/>
<dbReference type="PANTHER" id="PTHR42716:SF2">
    <property type="entry name" value="L-ASPARTATE OXIDASE, CHLOROPLASTIC"/>
    <property type="match status" value="1"/>
</dbReference>
<dbReference type="GO" id="GO:0033765">
    <property type="term" value="F:steroid dehydrogenase activity, acting on the CH-CH group of donors"/>
    <property type="evidence" value="ECO:0007669"/>
    <property type="project" value="UniProtKB-ARBA"/>
</dbReference>
<dbReference type="EMBL" id="FNHF01000010">
    <property type="protein sequence ID" value="SDN11074.1"/>
    <property type="molecule type" value="Genomic_DNA"/>
</dbReference>
<comment type="cofactor">
    <cofactor evidence="1 12">
        <name>FAD</name>
        <dbReference type="ChEBI" id="CHEBI:57692"/>
    </cofactor>
</comment>
<dbReference type="SUPFAM" id="SSF46977">
    <property type="entry name" value="Succinate dehydrogenase/fumarate reductase flavoprotein C-terminal domain"/>
    <property type="match status" value="1"/>
</dbReference>
<evidence type="ECO:0000256" key="9">
    <source>
        <dbReference type="ARBA" id="ARBA00023002"/>
    </source>
</evidence>
<evidence type="ECO:0000259" key="14">
    <source>
        <dbReference type="Pfam" id="PF02910"/>
    </source>
</evidence>
<dbReference type="RefSeq" id="WP_074601187.1">
    <property type="nucleotide sequence ID" value="NZ_FNHF01000010.1"/>
</dbReference>
<feature type="domain" description="Fumarate reductase/succinate dehydrogenase flavoprotein-like C-terminal" evidence="14">
    <location>
        <begin position="413"/>
        <end position="496"/>
    </location>
</feature>
<dbReference type="GO" id="GO:0008734">
    <property type="term" value="F:L-aspartate oxidase activity"/>
    <property type="evidence" value="ECO:0007669"/>
    <property type="project" value="UniProtKB-UniRule"/>
</dbReference>
<dbReference type="Pfam" id="PF00890">
    <property type="entry name" value="FAD_binding_2"/>
    <property type="match status" value="1"/>
</dbReference>
<dbReference type="Gene3D" id="3.50.50.60">
    <property type="entry name" value="FAD/NAD(P)-binding domain"/>
    <property type="match status" value="1"/>
</dbReference>
<keyword evidence="7 12" id="KW-0662">Pyridine nucleotide biosynthesis</keyword>
<keyword evidence="6 12" id="KW-0285">Flavoprotein</keyword>
<dbReference type="Gene3D" id="3.90.700.10">
    <property type="entry name" value="Succinate dehydrogenase/fumarate reductase flavoprotein, catalytic domain"/>
    <property type="match status" value="1"/>
</dbReference>
<dbReference type="InterPro" id="IPR005288">
    <property type="entry name" value="NadB"/>
</dbReference>
<dbReference type="SUPFAM" id="SSF51905">
    <property type="entry name" value="FAD/NAD(P)-binding domain"/>
    <property type="match status" value="1"/>
</dbReference>
<gene>
    <name evidence="15" type="ORF">SAMN05216244_0037</name>
</gene>
<dbReference type="PANTHER" id="PTHR42716">
    <property type="entry name" value="L-ASPARTATE OXIDASE"/>
    <property type="match status" value="1"/>
</dbReference>
<evidence type="ECO:0000256" key="3">
    <source>
        <dbReference type="ARBA" id="ARBA00008562"/>
    </source>
</evidence>
<dbReference type="Proteomes" id="UP000182347">
    <property type="component" value="Unassembled WGS sequence"/>
</dbReference>
<evidence type="ECO:0000256" key="7">
    <source>
        <dbReference type="ARBA" id="ARBA00022642"/>
    </source>
</evidence>
<dbReference type="InterPro" id="IPR027477">
    <property type="entry name" value="Succ_DH/fumarate_Rdtase_cat_sf"/>
</dbReference>
<comment type="catalytic activity">
    <reaction evidence="10">
        <text>L-aspartate + O2 = iminosuccinate + H2O2</text>
        <dbReference type="Rhea" id="RHEA:25876"/>
        <dbReference type="ChEBI" id="CHEBI:15379"/>
        <dbReference type="ChEBI" id="CHEBI:16240"/>
        <dbReference type="ChEBI" id="CHEBI:29991"/>
        <dbReference type="ChEBI" id="CHEBI:77875"/>
        <dbReference type="EC" id="1.4.3.16"/>
    </reaction>
    <physiologicalReaction direction="left-to-right" evidence="10">
        <dbReference type="Rhea" id="RHEA:25877"/>
    </physiologicalReaction>
</comment>
<dbReference type="InterPro" id="IPR003953">
    <property type="entry name" value="FAD-dep_OxRdtase_2_FAD-bd"/>
</dbReference>
<comment type="pathway">
    <text evidence="2 12">Cofactor biosynthesis; NAD(+) biosynthesis; iminoaspartate from L-aspartate (oxidase route): step 1/1.</text>
</comment>
<accession>A0A1G9YPR2</accession>
<comment type="subcellular location">
    <subcellularLocation>
        <location evidence="12">Cytoplasm</location>
    </subcellularLocation>
</comment>
<dbReference type="InterPro" id="IPR037099">
    <property type="entry name" value="Fum_R/Succ_DH_flav-like_C_sf"/>
</dbReference>
<name>A0A1G9YPR2_9BACI</name>
<dbReference type="GO" id="GO:0034628">
    <property type="term" value="P:'de novo' NAD+ biosynthetic process from L-aspartate"/>
    <property type="evidence" value="ECO:0007669"/>
    <property type="project" value="TreeGrafter"/>
</dbReference>
<sequence>MPCTDVIIIGGGLSALVAAKKLSKHKNVIIFTKSTKTSSNSYMAQGGVAAAIGKDDDWSSHFKDTMAAGCHYNLSDQVRTLVQQGPAQIKQLMKEGLEFDQETGGSIALGKEGAHSRRRILHAGGDATGKAMTTFLLHQISDNVTIIEQEMAVDLITERGRCRGIKSIDKNGSVRHHFAEHTVIATGGVGSLYKFTSNHSSVIGDGIAMAYRAGVELVDLEFIQFHPTMLYQHGEVLGLVSEAVRGEGAFLVDEHGRKIMDNVHPLGDLAPRDVVAREIYNQIQQGIDVFLDISPVSNFSKRFPTIHRLCQEHDLNGSPLLPVIPGSHFLMGGIKTGKGGETSLPGLYAVGEAAWTGVHGANRIASNSLLEGIVFGDLTAENILSKAPSLLVNHPVFSNAQTFKGTLPEKDAIRWMMAEYAGVVRNQQGLTKLKKWLEEFFDPHGPITIDNRETAEKVNMLTVAWLITTSALARRESRGGHYRTDFPVSSTEWKNKRITRQLQKQAAVI</sequence>
<dbReference type="Pfam" id="PF02910">
    <property type="entry name" value="Succ_DH_flav_C"/>
    <property type="match status" value="1"/>
</dbReference>
<evidence type="ECO:0000256" key="5">
    <source>
        <dbReference type="ARBA" id="ARBA00021901"/>
    </source>
</evidence>
<evidence type="ECO:0000256" key="8">
    <source>
        <dbReference type="ARBA" id="ARBA00022827"/>
    </source>
</evidence>
<evidence type="ECO:0000313" key="16">
    <source>
        <dbReference type="Proteomes" id="UP000182347"/>
    </source>
</evidence>
<dbReference type="OrthoDB" id="9806724at2"/>
<proteinExistence type="inferred from homology"/>
<dbReference type="Gene3D" id="1.20.58.100">
    <property type="entry name" value="Fumarate reductase/succinate dehydrogenase flavoprotein-like, C-terminal domain"/>
    <property type="match status" value="1"/>
</dbReference>
<comment type="similarity">
    <text evidence="3 12">Belongs to the FAD-dependent oxidoreductase 2 family. NadB subfamily.</text>
</comment>